<feature type="compositionally biased region" description="Low complexity" evidence="1">
    <location>
        <begin position="186"/>
        <end position="204"/>
    </location>
</feature>
<dbReference type="AlphaFoldDB" id="A0A0C3PKZ4"/>
<evidence type="ECO:0000256" key="1">
    <source>
        <dbReference type="SAM" id="MobiDB-lite"/>
    </source>
</evidence>
<proteinExistence type="predicted"/>
<dbReference type="HOGENOM" id="CLU_048923_1_0_1"/>
<accession>A0A0C3PKZ4</accession>
<evidence type="ECO:0000313" key="3">
    <source>
        <dbReference type="Proteomes" id="UP000054217"/>
    </source>
</evidence>
<protein>
    <submittedName>
        <fullName evidence="2">Uncharacterized protein</fullName>
    </submittedName>
</protein>
<dbReference type="Proteomes" id="UP000054217">
    <property type="component" value="Unassembled WGS sequence"/>
</dbReference>
<evidence type="ECO:0000313" key="2">
    <source>
        <dbReference type="EMBL" id="KIO08934.1"/>
    </source>
</evidence>
<dbReference type="OrthoDB" id="2709995at2759"/>
<name>A0A0C3PKZ4_PISTI</name>
<gene>
    <name evidence="2" type="ORF">M404DRAFT_22754</name>
</gene>
<feature type="region of interest" description="Disordered" evidence="1">
    <location>
        <begin position="157"/>
        <end position="204"/>
    </location>
</feature>
<sequence>MNPHCLHCAWTNTTCLHNTDGKKKCLACNWCNKLKECCWWPVEGEASSGVGPAGDKGKRKANVTSPHAREKRRSRQPSAKVLEGAGDEDDIGEGPSMSKKTSDEECLIKVVERIADNMASLVMAQREVSQNFYLFTQSYETYVEECFEFLALEVPSDQDTTNEEDRDVKGLDDKLEGLREEEEESWSQAESGGQTSAGSAGSQV</sequence>
<keyword evidence="3" id="KW-1185">Reference proteome</keyword>
<organism evidence="2 3">
    <name type="scientific">Pisolithus tinctorius Marx 270</name>
    <dbReference type="NCBI Taxonomy" id="870435"/>
    <lineage>
        <taxon>Eukaryota</taxon>
        <taxon>Fungi</taxon>
        <taxon>Dikarya</taxon>
        <taxon>Basidiomycota</taxon>
        <taxon>Agaricomycotina</taxon>
        <taxon>Agaricomycetes</taxon>
        <taxon>Agaricomycetidae</taxon>
        <taxon>Boletales</taxon>
        <taxon>Sclerodermatineae</taxon>
        <taxon>Pisolithaceae</taxon>
        <taxon>Pisolithus</taxon>
    </lineage>
</organism>
<feature type="region of interest" description="Disordered" evidence="1">
    <location>
        <begin position="46"/>
        <end position="102"/>
    </location>
</feature>
<reference evidence="2 3" key="1">
    <citation type="submission" date="2014-04" db="EMBL/GenBank/DDBJ databases">
        <authorList>
            <consortium name="DOE Joint Genome Institute"/>
            <person name="Kuo A."/>
            <person name="Kohler A."/>
            <person name="Costa M.D."/>
            <person name="Nagy L.G."/>
            <person name="Floudas D."/>
            <person name="Copeland A."/>
            <person name="Barry K.W."/>
            <person name="Cichocki N."/>
            <person name="Veneault-Fourrey C."/>
            <person name="LaButti K."/>
            <person name="Lindquist E.A."/>
            <person name="Lipzen A."/>
            <person name="Lundell T."/>
            <person name="Morin E."/>
            <person name="Murat C."/>
            <person name="Sun H."/>
            <person name="Tunlid A."/>
            <person name="Henrissat B."/>
            <person name="Grigoriev I.V."/>
            <person name="Hibbett D.S."/>
            <person name="Martin F."/>
            <person name="Nordberg H.P."/>
            <person name="Cantor M.N."/>
            <person name="Hua S.X."/>
        </authorList>
    </citation>
    <scope>NUCLEOTIDE SEQUENCE [LARGE SCALE GENOMIC DNA]</scope>
    <source>
        <strain evidence="2 3">Marx 270</strain>
    </source>
</reference>
<feature type="compositionally biased region" description="Basic and acidic residues" evidence="1">
    <location>
        <begin position="166"/>
        <end position="178"/>
    </location>
</feature>
<dbReference type="InParanoid" id="A0A0C3PKZ4"/>
<reference evidence="3" key="2">
    <citation type="submission" date="2015-01" db="EMBL/GenBank/DDBJ databases">
        <title>Evolutionary Origins and Diversification of the Mycorrhizal Mutualists.</title>
        <authorList>
            <consortium name="DOE Joint Genome Institute"/>
            <consortium name="Mycorrhizal Genomics Consortium"/>
            <person name="Kohler A."/>
            <person name="Kuo A."/>
            <person name="Nagy L.G."/>
            <person name="Floudas D."/>
            <person name="Copeland A."/>
            <person name="Barry K.W."/>
            <person name="Cichocki N."/>
            <person name="Veneault-Fourrey C."/>
            <person name="LaButti K."/>
            <person name="Lindquist E.A."/>
            <person name="Lipzen A."/>
            <person name="Lundell T."/>
            <person name="Morin E."/>
            <person name="Murat C."/>
            <person name="Riley R."/>
            <person name="Ohm R."/>
            <person name="Sun H."/>
            <person name="Tunlid A."/>
            <person name="Henrissat B."/>
            <person name="Grigoriev I.V."/>
            <person name="Hibbett D.S."/>
            <person name="Martin F."/>
        </authorList>
    </citation>
    <scope>NUCLEOTIDE SEQUENCE [LARGE SCALE GENOMIC DNA]</scope>
    <source>
        <strain evidence="3">Marx 270</strain>
    </source>
</reference>
<dbReference type="EMBL" id="KN831956">
    <property type="protein sequence ID" value="KIO08934.1"/>
    <property type="molecule type" value="Genomic_DNA"/>
</dbReference>